<dbReference type="SUPFAM" id="SSF53187">
    <property type="entry name" value="Zn-dependent exopeptidases"/>
    <property type="match status" value="1"/>
</dbReference>
<gene>
    <name evidence="2" type="ORF">SAMN05444008_11369</name>
</gene>
<dbReference type="InterPro" id="IPR007484">
    <property type="entry name" value="Peptidase_M28"/>
</dbReference>
<dbReference type="Pfam" id="PF13180">
    <property type="entry name" value="PDZ_2"/>
    <property type="match status" value="1"/>
</dbReference>
<dbReference type="OrthoDB" id="1521787at2"/>
<dbReference type="InterPro" id="IPR045175">
    <property type="entry name" value="M28_fam"/>
</dbReference>
<dbReference type="Gene3D" id="3.40.630.10">
    <property type="entry name" value="Zn peptidases"/>
    <property type="match status" value="2"/>
</dbReference>
<dbReference type="SMART" id="SM00228">
    <property type="entry name" value="PDZ"/>
    <property type="match status" value="1"/>
</dbReference>
<dbReference type="Proteomes" id="UP000184368">
    <property type="component" value="Unassembled WGS sequence"/>
</dbReference>
<dbReference type="InterPro" id="IPR001478">
    <property type="entry name" value="PDZ"/>
</dbReference>
<dbReference type="RefSeq" id="WP_083596617.1">
    <property type="nucleotide sequence ID" value="NZ_FQUO01000013.1"/>
</dbReference>
<dbReference type="PANTHER" id="PTHR12147">
    <property type="entry name" value="METALLOPEPTIDASE M28 FAMILY MEMBER"/>
    <property type="match status" value="1"/>
</dbReference>
<dbReference type="Pfam" id="PF04389">
    <property type="entry name" value="Peptidase_M28"/>
    <property type="match status" value="1"/>
</dbReference>
<dbReference type="GO" id="GO:0006508">
    <property type="term" value="P:proteolysis"/>
    <property type="evidence" value="ECO:0007669"/>
    <property type="project" value="InterPro"/>
</dbReference>
<sequence>MRKPLLLCCLLYTLAAPAQKIKKEDRQLLDNLKKHVSILAADSLQGRRTGTAGEASAARYLYDAFKNAGLEPKGTIQYLQPFEVYEGKQVNRPTHLSVEGKQLQLGKEYYPLAFSANGSVQAMPSMSLHESDMPWFVDLKETLEKNSNNPHYDLEAFVRNKAKEVKQKGGTALLVYNSTGTGEDLRFNAGDRSDLAPIPVIYLTPDAVKKYFNDPSATLDISLRTDLGAKNRTGTNVVGFINNNAPTTVVLGAHYDHLGMGEDGNSLQPNASQIHNGADDNASGTAALVELARLLKTSGPKKHNYLFIAFSGEELGLYGSKYFVDHPTINLNSVAYMINMDMVGRLSAQSPTLTIGGYGTTPVWANLLNTTGKRGIYREGFQYRIDSSGTGPSDHTSFYRKNIPVLFYFTGLHTDYHKPSDDADKINYEGMLHVVKHIQSLVALQGQAGGKPPFTPTREVQMGTATAFKVTLGIMPDYTYSGKGVRVDGVSDNRPAQKAGIRTGDIILQLGDLEVSSMEKYMEALGRFNKGEKTVVLYQRGKEQLKTQVAF</sequence>
<evidence type="ECO:0000313" key="2">
    <source>
        <dbReference type="EMBL" id="SHF87342.1"/>
    </source>
</evidence>
<protein>
    <submittedName>
        <fullName evidence="2">PDZ domain-containing protein</fullName>
    </submittedName>
</protein>
<dbReference type="PANTHER" id="PTHR12147:SF26">
    <property type="entry name" value="PEPTIDASE M28 DOMAIN-CONTAINING PROTEIN"/>
    <property type="match status" value="1"/>
</dbReference>
<evidence type="ECO:0000259" key="1">
    <source>
        <dbReference type="SMART" id="SM00228"/>
    </source>
</evidence>
<dbReference type="EMBL" id="FQUO01000013">
    <property type="protein sequence ID" value="SHF87342.1"/>
    <property type="molecule type" value="Genomic_DNA"/>
</dbReference>
<dbReference type="InterPro" id="IPR036034">
    <property type="entry name" value="PDZ_sf"/>
</dbReference>
<dbReference type="AlphaFoldDB" id="A0A1M5F8A2"/>
<keyword evidence="3" id="KW-1185">Reference proteome</keyword>
<dbReference type="STRING" id="1302690.BUE76_03105"/>
<name>A0A1M5F8A2_9BACT</name>
<feature type="domain" description="PDZ" evidence="1">
    <location>
        <begin position="470"/>
        <end position="542"/>
    </location>
</feature>
<dbReference type="Gene3D" id="2.30.42.10">
    <property type="match status" value="1"/>
</dbReference>
<organism evidence="2 3">
    <name type="scientific">Cnuella takakiae</name>
    <dbReference type="NCBI Taxonomy" id="1302690"/>
    <lineage>
        <taxon>Bacteria</taxon>
        <taxon>Pseudomonadati</taxon>
        <taxon>Bacteroidota</taxon>
        <taxon>Chitinophagia</taxon>
        <taxon>Chitinophagales</taxon>
        <taxon>Chitinophagaceae</taxon>
        <taxon>Cnuella</taxon>
    </lineage>
</organism>
<proteinExistence type="predicted"/>
<evidence type="ECO:0000313" key="3">
    <source>
        <dbReference type="Proteomes" id="UP000184368"/>
    </source>
</evidence>
<accession>A0A1M5F8A2</accession>
<dbReference type="GO" id="GO:0008235">
    <property type="term" value="F:metalloexopeptidase activity"/>
    <property type="evidence" value="ECO:0007669"/>
    <property type="project" value="InterPro"/>
</dbReference>
<reference evidence="2 3" key="1">
    <citation type="submission" date="2016-11" db="EMBL/GenBank/DDBJ databases">
        <authorList>
            <person name="Jaros S."/>
            <person name="Januszkiewicz K."/>
            <person name="Wedrychowicz H."/>
        </authorList>
    </citation>
    <scope>NUCLEOTIDE SEQUENCE [LARGE SCALE GENOMIC DNA]</scope>
    <source>
        <strain evidence="2 3">DSM 26897</strain>
    </source>
</reference>
<dbReference type="SUPFAM" id="SSF50156">
    <property type="entry name" value="PDZ domain-like"/>
    <property type="match status" value="1"/>
</dbReference>